<organism evidence="1 2">
    <name type="scientific">Rhizopogon vesiculosus</name>
    <dbReference type="NCBI Taxonomy" id="180088"/>
    <lineage>
        <taxon>Eukaryota</taxon>
        <taxon>Fungi</taxon>
        <taxon>Dikarya</taxon>
        <taxon>Basidiomycota</taxon>
        <taxon>Agaricomycotina</taxon>
        <taxon>Agaricomycetes</taxon>
        <taxon>Agaricomycetidae</taxon>
        <taxon>Boletales</taxon>
        <taxon>Suillineae</taxon>
        <taxon>Rhizopogonaceae</taxon>
        <taxon>Rhizopogon</taxon>
    </lineage>
</organism>
<gene>
    <name evidence="1" type="ORF">AZE42_09546</name>
</gene>
<dbReference type="AlphaFoldDB" id="A0A1J8PJN5"/>
<keyword evidence="2" id="KW-1185">Reference proteome</keyword>
<sequence>MPSPTSGKAPSFTGAKTELLDFLNLFKDLANSNGLTDEEKCKNIVCYVDQCTKHFWVLLPGYASRDFTDFKKSILAKYPGAEKGLSTETELMEYYYDFLPIATWLVDNKKISATQHDQYDYKDEPPAFKKVLEAGQFVFSDNAFNVDNPLTAHL</sequence>
<proteinExistence type="predicted"/>
<dbReference type="OrthoDB" id="3257444at2759"/>
<reference evidence="1 2" key="1">
    <citation type="submission" date="2016-03" db="EMBL/GenBank/DDBJ databases">
        <title>Comparative genomics of the ectomycorrhizal sister species Rhizopogon vinicolor and Rhizopogon vesiculosus (Basidiomycota: Boletales) reveals a divergence of the mating type B locus.</title>
        <authorList>
            <person name="Mujic A.B."/>
            <person name="Kuo A."/>
            <person name="Tritt A."/>
            <person name="Lipzen A."/>
            <person name="Chen C."/>
            <person name="Johnson J."/>
            <person name="Sharma A."/>
            <person name="Barry K."/>
            <person name="Grigoriev I.V."/>
            <person name="Spatafora J.W."/>
        </authorList>
    </citation>
    <scope>NUCLEOTIDE SEQUENCE [LARGE SCALE GENOMIC DNA]</scope>
    <source>
        <strain evidence="1 2">AM-OR11-056</strain>
    </source>
</reference>
<evidence type="ECO:0000313" key="2">
    <source>
        <dbReference type="Proteomes" id="UP000183567"/>
    </source>
</evidence>
<dbReference type="Proteomes" id="UP000183567">
    <property type="component" value="Unassembled WGS sequence"/>
</dbReference>
<comment type="caution">
    <text evidence="1">The sequence shown here is derived from an EMBL/GenBank/DDBJ whole genome shotgun (WGS) entry which is preliminary data.</text>
</comment>
<dbReference type="EMBL" id="LVVM01006015">
    <property type="protein sequence ID" value="OJA09149.1"/>
    <property type="molecule type" value="Genomic_DNA"/>
</dbReference>
<accession>A0A1J8PJN5</accession>
<name>A0A1J8PJN5_9AGAM</name>
<evidence type="ECO:0000313" key="1">
    <source>
        <dbReference type="EMBL" id="OJA09149.1"/>
    </source>
</evidence>
<protein>
    <submittedName>
        <fullName evidence="1">Uncharacterized protein</fullName>
    </submittedName>
</protein>